<name>A0A1I4F9R7_9HYPH</name>
<keyword evidence="1" id="KW-0732">Signal</keyword>
<evidence type="ECO:0000256" key="1">
    <source>
        <dbReference type="SAM" id="SignalP"/>
    </source>
</evidence>
<dbReference type="EMBL" id="FOSK01000017">
    <property type="protein sequence ID" value="SFL13131.1"/>
    <property type="molecule type" value="Genomic_DNA"/>
</dbReference>
<proteinExistence type="predicted"/>
<reference evidence="2 3" key="1">
    <citation type="submission" date="2016-10" db="EMBL/GenBank/DDBJ databases">
        <authorList>
            <person name="Varghese N."/>
            <person name="Submissions S."/>
        </authorList>
    </citation>
    <scope>NUCLEOTIDE SEQUENCE [LARGE SCALE GENOMIC DNA]</scope>
    <source>
        <strain evidence="2 3">DSM 16392</strain>
    </source>
</reference>
<dbReference type="Proteomes" id="UP000199598">
    <property type="component" value="Unassembled WGS sequence"/>
</dbReference>
<accession>A0A1I4F9R7</accession>
<comment type="caution">
    <text evidence="2">The sequence shown here is derived from an EMBL/GenBank/DDBJ whole genome shotgun (WGS) entry which is preliminary data.</text>
</comment>
<evidence type="ECO:0000313" key="3">
    <source>
        <dbReference type="Proteomes" id="UP000199598"/>
    </source>
</evidence>
<evidence type="ECO:0000313" key="2">
    <source>
        <dbReference type="EMBL" id="SFL13131.1"/>
    </source>
</evidence>
<feature type="signal peptide" evidence="1">
    <location>
        <begin position="1"/>
        <end position="18"/>
    </location>
</feature>
<organism evidence="2 3">
    <name type="scientific">Pseudovibrio ascidiaceicola</name>
    <dbReference type="NCBI Taxonomy" id="285279"/>
    <lineage>
        <taxon>Bacteria</taxon>
        <taxon>Pseudomonadati</taxon>
        <taxon>Pseudomonadota</taxon>
        <taxon>Alphaproteobacteria</taxon>
        <taxon>Hyphomicrobiales</taxon>
        <taxon>Stappiaceae</taxon>
        <taxon>Pseudovibrio</taxon>
    </lineage>
</organism>
<sequence length="127" mass="14323">MKYIWIFLFVVFSFSANAELIRSQVAANRTAKLNVYSYYVPETCNSAALPKVSFVKKPEHGVVRFVQSRSALPKSAGKCAGKQTNDLIMYYSPDKDFRGTDKVVTKFRMYSAGRIISGGNTYEIEIK</sequence>
<keyword evidence="3" id="KW-1185">Reference proteome</keyword>
<protein>
    <submittedName>
        <fullName evidence="2">Uncharacterized protein</fullName>
    </submittedName>
</protein>
<feature type="chain" id="PRO_5045939094" evidence="1">
    <location>
        <begin position="19"/>
        <end position="127"/>
    </location>
</feature>
<dbReference type="RefSeq" id="WP_093523665.1">
    <property type="nucleotide sequence ID" value="NZ_FOSK01000017.1"/>
</dbReference>
<gene>
    <name evidence="2" type="ORF">SAMN04488518_117100</name>
</gene>